<evidence type="ECO:0000313" key="3">
    <source>
        <dbReference type="Proteomes" id="UP000214610"/>
    </source>
</evidence>
<feature type="compositionally biased region" description="Basic residues" evidence="1">
    <location>
        <begin position="1"/>
        <end position="13"/>
    </location>
</feature>
<evidence type="ECO:0000256" key="1">
    <source>
        <dbReference type="SAM" id="MobiDB-lite"/>
    </source>
</evidence>
<proteinExistence type="predicted"/>
<protein>
    <submittedName>
        <fullName evidence="2">Uncharacterized protein</fullName>
    </submittedName>
</protein>
<dbReference type="EMBL" id="NHMP01000003">
    <property type="protein sequence ID" value="OXE49738.1"/>
    <property type="molecule type" value="Genomic_DNA"/>
</dbReference>
<keyword evidence="3" id="KW-1185">Reference proteome</keyword>
<sequence length="91" mass="10467">MSAKARAGKKSASSRKSGTHSVHEVRDEKLEHENHSAINYQKQGKLVSGFLFRFRSVFYLAYLRGLGLNLFSQLKFYKPPRRSFLVYQLTG</sequence>
<evidence type="ECO:0000313" key="2">
    <source>
        <dbReference type="EMBL" id="OXE49738.1"/>
    </source>
</evidence>
<organism evidence="2 3">
    <name type="scientific">Turicimonas muris</name>
    <dbReference type="NCBI Taxonomy" id="1796652"/>
    <lineage>
        <taxon>Bacteria</taxon>
        <taxon>Pseudomonadati</taxon>
        <taxon>Pseudomonadota</taxon>
        <taxon>Betaproteobacteria</taxon>
        <taxon>Burkholderiales</taxon>
        <taxon>Sutterellaceae</taxon>
        <taxon>Turicimonas</taxon>
    </lineage>
</organism>
<feature type="compositionally biased region" description="Basic and acidic residues" evidence="1">
    <location>
        <begin position="21"/>
        <end position="30"/>
    </location>
</feature>
<comment type="caution">
    <text evidence="2">The sequence shown here is derived from an EMBL/GenBank/DDBJ whole genome shotgun (WGS) entry which is preliminary data.</text>
</comment>
<dbReference type="Proteomes" id="UP000214610">
    <property type="component" value="Unassembled WGS sequence"/>
</dbReference>
<dbReference type="AlphaFoldDB" id="A0A227KP25"/>
<reference evidence="3" key="1">
    <citation type="submission" date="2017-05" db="EMBL/GenBank/DDBJ databases">
        <title>Improved OligoMM genomes.</title>
        <authorList>
            <person name="Garzetti D."/>
        </authorList>
    </citation>
    <scope>NUCLEOTIDE SEQUENCE [LARGE SCALE GENOMIC DNA]</scope>
    <source>
        <strain evidence="3">YL45</strain>
    </source>
</reference>
<name>A0A227KP25_9BURK</name>
<gene>
    <name evidence="2" type="ORF">ADH67_06320</name>
</gene>
<accession>A0A227KP25</accession>
<feature type="region of interest" description="Disordered" evidence="1">
    <location>
        <begin position="1"/>
        <end position="30"/>
    </location>
</feature>